<dbReference type="Pfam" id="PF17919">
    <property type="entry name" value="RT_RNaseH_2"/>
    <property type="match status" value="1"/>
</dbReference>
<dbReference type="Proteomes" id="UP000321393">
    <property type="component" value="Unassembled WGS sequence"/>
</dbReference>
<name>A0A5A7T9I6_CUCMM</name>
<comment type="caution">
    <text evidence="2">The sequence shown here is derived from an EMBL/GenBank/DDBJ whole genome shotgun (WGS) entry which is preliminary data.</text>
</comment>
<dbReference type="GO" id="GO:0015074">
    <property type="term" value="P:DNA integration"/>
    <property type="evidence" value="ECO:0007669"/>
    <property type="project" value="InterPro"/>
</dbReference>
<dbReference type="InterPro" id="IPR012337">
    <property type="entry name" value="RNaseH-like_sf"/>
</dbReference>
<feature type="domain" description="Integrase catalytic" evidence="1">
    <location>
        <begin position="177"/>
        <end position="339"/>
    </location>
</feature>
<protein>
    <submittedName>
        <fullName evidence="2">Transposon Tf2-1 polyprotein isoform X1</fullName>
    </submittedName>
</protein>
<dbReference type="InterPro" id="IPR041577">
    <property type="entry name" value="RT_RNaseH_2"/>
</dbReference>
<dbReference type="SUPFAM" id="SSF56672">
    <property type="entry name" value="DNA/RNA polymerases"/>
    <property type="match status" value="1"/>
</dbReference>
<dbReference type="PROSITE" id="PS50994">
    <property type="entry name" value="INTEGRASE"/>
    <property type="match status" value="1"/>
</dbReference>
<dbReference type="Pfam" id="PF17921">
    <property type="entry name" value="Integrase_H2C2"/>
    <property type="match status" value="1"/>
</dbReference>
<dbReference type="InterPro" id="IPR043502">
    <property type="entry name" value="DNA/RNA_pol_sf"/>
</dbReference>
<dbReference type="InterPro" id="IPR001584">
    <property type="entry name" value="Integrase_cat-core"/>
</dbReference>
<dbReference type="InterPro" id="IPR041588">
    <property type="entry name" value="Integrase_H2C2"/>
</dbReference>
<evidence type="ECO:0000259" key="1">
    <source>
        <dbReference type="PROSITE" id="PS50994"/>
    </source>
</evidence>
<dbReference type="InterPro" id="IPR036397">
    <property type="entry name" value="RNaseH_sf"/>
</dbReference>
<dbReference type="AlphaFoldDB" id="A0A5A7T9I6"/>
<dbReference type="OrthoDB" id="2013610at2759"/>
<evidence type="ECO:0000313" key="3">
    <source>
        <dbReference type="Proteomes" id="UP000321393"/>
    </source>
</evidence>
<dbReference type="EMBL" id="SSTE01018788">
    <property type="protein sequence ID" value="KAA0037989.1"/>
    <property type="molecule type" value="Genomic_DNA"/>
</dbReference>
<sequence>MMALPMLAIPSFNLPFEVEIDALGFGVRAVLIQSKCPIAFYNHTLAVRDRVRSIYERELMAVVMAGLENKAADALSRKPPDIQLCGISAPVLVDPKTIKEKAEKDEKFKKLISKLSSGIGLQNTVGGHSEFLRTYKRIASELFWEGMKSDVKKHCEECLICQRNKVLALSPTGLLTPLEVPQQIWSDISMDFVEGLPKAKGFEVVLVVVDRLSKYSHFLPLKHLYTAKVVADLFVKKVVQLHGFPTSIVSDKDKVFLSHFWKELFRLADKKLHRSTSYHPQSYGLTEAVNRGLETYLQCFCNERPKLWVEWLSWVEYWYNTTFQRALRVSPFQVVYGQKPHSLLSYRDCGMTNAMVDE</sequence>
<evidence type="ECO:0000313" key="2">
    <source>
        <dbReference type="EMBL" id="KAA0037989.1"/>
    </source>
</evidence>
<reference evidence="2 3" key="1">
    <citation type="submission" date="2019-08" db="EMBL/GenBank/DDBJ databases">
        <title>Draft genome sequences of two oriental melons (Cucumis melo L. var makuwa).</title>
        <authorList>
            <person name="Kwon S.-Y."/>
        </authorList>
    </citation>
    <scope>NUCLEOTIDE SEQUENCE [LARGE SCALE GENOMIC DNA]</scope>
    <source>
        <strain evidence="3">cv. SW 3</strain>
        <tissue evidence="2">Leaf</tissue>
    </source>
</reference>
<dbReference type="PANTHER" id="PTHR35046:SF18">
    <property type="entry name" value="RNA-DIRECTED DNA POLYMERASE"/>
    <property type="match status" value="1"/>
</dbReference>
<dbReference type="PANTHER" id="PTHR35046">
    <property type="entry name" value="ZINC KNUCKLE (CCHC-TYPE) FAMILY PROTEIN"/>
    <property type="match status" value="1"/>
</dbReference>
<dbReference type="GO" id="GO:0003676">
    <property type="term" value="F:nucleic acid binding"/>
    <property type="evidence" value="ECO:0007669"/>
    <property type="project" value="InterPro"/>
</dbReference>
<gene>
    <name evidence="2" type="ORF">E6C27_scaffold36G001760</name>
</gene>
<accession>A0A5A7T9I6</accession>
<proteinExistence type="predicted"/>
<organism evidence="2 3">
    <name type="scientific">Cucumis melo var. makuwa</name>
    <name type="common">Oriental melon</name>
    <dbReference type="NCBI Taxonomy" id="1194695"/>
    <lineage>
        <taxon>Eukaryota</taxon>
        <taxon>Viridiplantae</taxon>
        <taxon>Streptophyta</taxon>
        <taxon>Embryophyta</taxon>
        <taxon>Tracheophyta</taxon>
        <taxon>Spermatophyta</taxon>
        <taxon>Magnoliopsida</taxon>
        <taxon>eudicotyledons</taxon>
        <taxon>Gunneridae</taxon>
        <taxon>Pentapetalae</taxon>
        <taxon>rosids</taxon>
        <taxon>fabids</taxon>
        <taxon>Cucurbitales</taxon>
        <taxon>Cucurbitaceae</taxon>
        <taxon>Benincaseae</taxon>
        <taxon>Cucumis</taxon>
    </lineage>
</organism>
<dbReference type="Gene3D" id="3.30.420.10">
    <property type="entry name" value="Ribonuclease H-like superfamily/Ribonuclease H"/>
    <property type="match status" value="1"/>
</dbReference>
<dbReference type="SUPFAM" id="SSF53098">
    <property type="entry name" value="Ribonuclease H-like"/>
    <property type="match status" value="1"/>
</dbReference>
<dbReference type="Gene3D" id="1.10.340.70">
    <property type="match status" value="1"/>
</dbReference>